<accession>A0A8H7A450</accession>
<dbReference type="Gene3D" id="1.10.238.10">
    <property type="entry name" value="EF-hand"/>
    <property type="match status" value="1"/>
</dbReference>
<dbReference type="GeneID" id="59370610"/>
<dbReference type="VEuPathDB" id="FungiDB:PC9H_000769"/>
<dbReference type="RefSeq" id="XP_036636268.1">
    <property type="nucleotide sequence ID" value="XM_036770423.1"/>
</dbReference>
<gene>
    <name evidence="2" type="ORF">PC9H_000769</name>
</gene>
<evidence type="ECO:0000256" key="1">
    <source>
        <dbReference type="SAM" id="MobiDB-lite"/>
    </source>
</evidence>
<protein>
    <recommendedName>
        <fullName evidence="4">EF-hand domain-containing protein</fullName>
    </recommendedName>
</protein>
<dbReference type="Proteomes" id="UP000623687">
    <property type="component" value="Unassembled WGS sequence"/>
</dbReference>
<evidence type="ECO:0000313" key="3">
    <source>
        <dbReference type="Proteomes" id="UP000623687"/>
    </source>
</evidence>
<evidence type="ECO:0008006" key="4">
    <source>
        <dbReference type="Google" id="ProtNLM"/>
    </source>
</evidence>
<name>A0A8H7A450_PLEOS</name>
<evidence type="ECO:0000313" key="2">
    <source>
        <dbReference type="EMBL" id="KAF7440424.1"/>
    </source>
</evidence>
<sequence>MQVGHAPECKDRLQLSPSLSSPGIKMTTEEKPKDSKNLMAISIDTLDFLQCEKCLKHIFAKYCTPQPKDLPTGSITELLVPPEDAYLTNEGLDKWASETNGAPFSEDQKEELQMLDVNDDGHLTYAGFIQLYQLQTENDEAETWRDLIAHGFNGRLEKIARPS</sequence>
<dbReference type="OrthoDB" id="26525at2759"/>
<comment type="caution">
    <text evidence="2">The sequence shown here is derived from an EMBL/GenBank/DDBJ whole genome shotgun (WGS) entry which is preliminary data.</text>
</comment>
<dbReference type="InterPro" id="IPR011992">
    <property type="entry name" value="EF-hand-dom_pair"/>
</dbReference>
<dbReference type="AlphaFoldDB" id="A0A8H7A450"/>
<reference evidence="2" key="1">
    <citation type="submission" date="2019-07" db="EMBL/GenBank/DDBJ databases">
        <authorList>
            <person name="Palmer J.M."/>
        </authorList>
    </citation>
    <scope>NUCLEOTIDE SEQUENCE</scope>
    <source>
        <strain evidence="2">PC9</strain>
    </source>
</reference>
<feature type="region of interest" description="Disordered" evidence="1">
    <location>
        <begin position="1"/>
        <end position="33"/>
    </location>
</feature>
<proteinExistence type="predicted"/>
<dbReference type="SUPFAM" id="SSF47473">
    <property type="entry name" value="EF-hand"/>
    <property type="match status" value="1"/>
</dbReference>
<keyword evidence="3" id="KW-1185">Reference proteome</keyword>
<dbReference type="EMBL" id="JACETU010000001">
    <property type="protein sequence ID" value="KAF7440424.1"/>
    <property type="molecule type" value="Genomic_DNA"/>
</dbReference>
<organism evidence="2 3">
    <name type="scientific">Pleurotus ostreatus</name>
    <name type="common">Oyster mushroom</name>
    <name type="synonym">White-rot fungus</name>
    <dbReference type="NCBI Taxonomy" id="5322"/>
    <lineage>
        <taxon>Eukaryota</taxon>
        <taxon>Fungi</taxon>
        <taxon>Dikarya</taxon>
        <taxon>Basidiomycota</taxon>
        <taxon>Agaricomycotina</taxon>
        <taxon>Agaricomycetes</taxon>
        <taxon>Agaricomycetidae</taxon>
        <taxon>Agaricales</taxon>
        <taxon>Pleurotineae</taxon>
        <taxon>Pleurotaceae</taxon>
        <taxon>Pleurotus</taxon>
    </lineage>
</organism>